<evidence type="ECO:0000256" key="1">
    <source>
        <dbReference type="ARBA" id="ARBA00022722"/>
    </source>
</evidence>
<organism evidence="7 8">
    <name type="scientific">Erwinia phage vB_EamM_Yoloswag</name>
    <dbReference type="NCBI Taxonomy" id="1958956"/>
    <lineage>
        <taxon>Viruses</taxon>
        <taxon>Duplodnaviria</taxon>
        <taxon>Heunggongvirae</taxon>
        <taxon>Uroviricota</taxon>
        <taxon>Caudoviricetes</taxon>
        <taxon>Yoloswagvirus</taxon>
        <taxon>Yoloswagvirus yoloswag</taxon>
    </lineage>
</organism>
<sequence length="327" mass="37614">MKLGFACKLIDENGKQPFASRSVNFSQLSKLSETDQIAKLIEIAQHNVQALYDMIVHVGRLRPDMRMFRITSGLLPLFTHEHVHHLYVEYVNDLIAPQLAACGRAARSRDVRISFHPGQFTVLASHRPDVIENSIEELEYHTWCAVQMGYGRKFQDFKINIHLSGKLGAFEFRRSFGRLSRECRRMLTVENDEVSSSIEECLTLADICPVVLDIHHHWVMTNEYISSGDSRVQQVIDSWRGVRPTMHFSVSRPEFVPSDTLPDQNKLSVNKVKLRAHSDYYHNEVVNAWALSFDQFDIMCESKAKNLARTALLLRQPYSANHWSKNS</sequence>
<evidence type="ECO:0000313" key="7">
    <source>
        <dbReference type="EMBL" id="AQT28751.1"/>
    </source>
</evidence>
<protein>
    <submittedName>
        <fullName evidence="7">Putative UV damage endonuclease</fullName>
    </submittedName>
</protein>
<dbReference type="GO" id="GO:0016787">
    <property type="term" value="F:hydrolase activity"/>
    <property type="evidence" value="ECO:0007669"/>
    <property type="project" value="UniProtKB-KW"/>
</dbReference>
<evidence type="ECO:0000256" key="5">
    <source>
        <dbReference type="ARBA" id="ARBA00022801"/>
    </source>
</evidence>
<dbReference type="Proteomes" id="UP000221250">
    <property type="component" value="Segment"/>
</dbReference>
<accession>A0A1S6L3I6</accession>
<dbReference type="GO" id="GO:0004519">
    <property type="term" value="F:endonuclease activity"/>
    <property type="evidence" value="ECO:0007669"/>
    <property type="project" value="UniProtKB-KW"/>
</dbReference>
<dbReference type="Gene3D" id="3.20.20.150">
    <property type="entry name" value="Divalent-metal-dependent TIM barrel enzymes"/>
    <property type="match status" value="1"/>
</dbReference>
<name>A0A1S6L3I6_9CAUD</name>
<evidence type="ECO:0000256" key="4">
    <source>
        <dbReference type="ARBA" id="ARBA00022769"/>
    </source>
</evidence>
<evidence type="ECO:0000256" key="3">
    <source>
        <dbReference type="ARBA" id="ARBA00022763"/>
    </source>
</evidence>
<dbReference type="EMBL" id="KY448244">
    <property type="protein sequence ID" value="AQT28751.1"/>
    <property type="molecule type" value="Genomic_DNA"/>
</dbReference>
<dbReference type="SUPFAM" id="SSF51658">
    <property type="entry name" value="Xylose isomerase-like"/>
    <property type="match status" value="1"/>
</dbReference>
<keyword evidence="5" id="KW-0378">Hydrolase</keyword>
<dbReference type="GO" id="GO:0006289">
    <property type="term" value="P:nucleotide-excision repair"/>
    <property type="evidence" value="ECO:0007669"/>
    <property type="project" value="InterPro"/>
</dbReference>
<dbReference type="InterPro" id="IPR004601">
    <property type="entry name" value="UvdE"/>
</dbReference>
<dbReference type="PANTHER" id="PTHR31290:SF5">
    <property type="entry name" value="UV-DAMAGE ENDONUCLEASE"/>
    <property type="match status" value="1"/>
</dbReference>
<dbReference type="InterPro" id="IPR036237">
    <property type="entry name" value="Xyl_isomerase-like_sf"/>
</dbReference>
<keyword evidence="1" id="KW-0540">Nuclease</keyword>
<dbReference type="GO" id="GO:0009411">
    <property type="term" value="P:response to UV"/>
    <property type="evidence" value="ECO:0007669"/>
    <property type="project" value="InterPro"/>
</dbReference>
<gene>
    <name evidence="7" type="ORF">YOLOSWAG_279</name>
</gene>
<keyword evidence="3" id="KW-0227">DNA damage</keyword>
<proteinExistence type="predicted"/>
<keyword evidence="6" id="KW-0234">DNA repair</keyword>
<dbReference type="PANTHER" id="PTHR31290">
    <property type="entry name" value="UV-DAMAGE ENDONUCLEASE"/>
    <property type="match status" value="1"/>
</dbReference>
<keyword evidence="4" id="KW-0228">DNA excision</keyword>
<reference evidence="7 8" key="1">
    <citation type="submission" date="2017-01" db="EMBL/GenBank/DDBJ databases">
        <authorList>
            <person name="Mah S.A."/>
            <person name="Swanson W.J."/>
            <person name="Moy G.W."/>
            <person name="Vacquier V.D."/>
        </authorList>
    </citation>
    <scope>NUCLEOTIDE SEQUENCE [LARGE SCALE GENOMIC DNA]</scope>
</reference>
<keyword evidence="2 7" id="KW-0255">Endonuclease</keyword>
<dbReference type="Pfam" id="PF03851">
    <property type="entry name" value="UvdE"/>
    <property type="match status" value="1"/>
</dbReference>
<keyword evidence="8" id="KW-1185">Reference proteome</keyword>
<evidence type="ECO:0000256" key="6">
    <source>
        <dbReference type="ARBA" id="ARBA00023204"/>
    </source>
</evidence>
<evidence type="ECO:0000313" key="8">
    <source>
        <dbReference type="Proteomes" id="UP000221250"/>
    </source>
</evidence>
<evidence type="ECO:0000256" key="2">
    <source>
        <dbReference type="ARBA" id="ARBA00022759"/>
    </source>
</evidence>